<comment type="caution">
    <text evidence="1">The sequence shown here is derived from an EMBL/GenBank/DDBJ whole genome shotgun (WGS) entry which is preliminary data.</text>
</comment>
<accession>A0ACC1Z1L3</accession>
<proteinExistence type="predicted"/>
<dbReference type="Proteomes" id="UP001164539">
    <property type="component" value="Chromosome 1"/>
</dbReference>
<sequence>MEVQKVEEVTEPVSPVGQYFNSSVLSISILGVLESEVPIDDSPTLPLLKDLFLPINPRFSSIMVADKNGGQQWKRVEVQLKDHVNVPIFPAGMSPQFYDECLHDYLSKIAAKPLPQSQPLWDIHIVKYPTSNAAGTIIFKIHHALGDGFSLMGALLSCLKRADDPSHPLTFPSVQLRTEDGDGSIFKTVPKFFSSIFNTATDFCHSFLKSSIVEDDLTPIRSHGGGLSTGPISISTTTFPLHQIKEIKTNLGATINDVVTGIIFLGTRLYMLGVSQESGNLDSTAVVVLNTRMFRSYTSVEDMVKPNAKSPWGNHFTFLHVSMPKLSDAEFQNPLEFIKTAQEVIKSKRNSFGVYLTASLLDFVKKFRGAEVAAKYVYKTINNSSIAITNMIGPVEKMSLANHPIKGLYFMVPGAPLSVVVTIVSYMGNLRIGIGTEDGFIDSGKLKSCIETAFDMILKATSGSPPSSAKISK</sequence>
<gene>
    <name evidence="1" type="ORF">OWV82_002511</name>
</gene>
<dbReference type="EMBL" id="CM051394">
    <property type="protein sequence ID" value="KAJ4729787.1"/>
    <property type="molecule type" value="Genomic_DNA"/>
</dbReference>
<keyword evidence="2" id="KW-1185">Reference proteome</keyword>
<protein>
    <submittedName>
        <fullName evidence="1">O-acyltransferase WSD1-like</fullName>
    </submittedName>
</protein>
<reference evidence="1 2" key="1">
    <citation type="journal article" date="2023" name="Science">
        <title>Complex scaffold remodeling in plant triterpene biosynthesis.</title>
        <authorList>
            <person name="De La Pena R."/>
            <person name="Hodgson H."/>
            <person name="Liu J.C."/>
            <person name="Stephenson M.J."/>
            <person name="Martin A.C."/>
            <person name="Owen C."/>
            <person name="Harkess A."/>
            <person name="Leebens-Mack J."/>
            <person name="Jimenez L.E."/>
            <person name="Osbourn A."/>
            <person name="Sattely E.S."/>
        </authorList>
    </citation>
    <scope>NUCLEOTIDE SEQUENCE [LARGE SCALE GENOMIC DNA]</scope>
    <source>
        <strain evidence="2">cv. JPN11</strain>
        <tissue evidence="1">Leaf</tissue>
    </source>
</reference>
<evidence type="ECO:0000313" key="1">
    <source>
        <dbReference type="EMBL" id="KAJ4729787.1"/>
    </source>
</evidence>
<evidence type="ECO:0000313" key="2">
    <source>
        <dbReference type="Proteomes" id="UP001164539"/>
    </source>
</evidence>
<name>A0ACC1Z1L3_MELAZ</name>
<organism evidence="1 2">
    <name type="scientific">Melia azedarach</name>
    <name type="common">Chinaberry tree</name>
    <dbReference type="NCBI Taxonomy" id="155640"/>
    <lineage>
        <taxon>Eukaryota</taxon>
        <taxon>Viridiplantae</taxon>
        <taxon>Streptophyta</taxon>
        <taxon>Embryophyta</taxon>
        <taxon>Tracheophyta</taxon>
        <taxon>Spermatophyta</taxon>
        <taxon>Magnoliopsida</taxon>
        <taxon>eudicotyledons</taxon>
        <taxon>Gunneridae</taxon>
        <taxon>Pentapetalae</taxon>
        <taxon>rosids</taxon>
        <taxon>malvids</taxon>
        <taxon>Sapindales</taxon>
        <taxon>Meliaceae</taxon>
        <taxon>Melia</taxon>
    </lineage>
</organism>